<keyword evidence="1" id="KW-0106">Calcium</keyword>
<protein>
    <submittedName>
        <fullName evidence="3">Calcium-binding protein SPEC 2C-like protein</fullName>
    </submittedName>
</protein>
<dbReference type="InterPro" id="IPR011992">
    <property type="entry name" value="EF-hand-dom_pair"/>
</dbReference>
<dbReference type="EMBL" id="QPKB01000009">
    <property type="protein sequence ID" value="RWR92549.1"/>
    <property type="molecule type" value="Genomic_DNA"/>
</dbReference>
<evidence type="ECO:0000259" key="2">
    <source>
        <dbReference type="PROSITE" id="PS50222"/>
    </source>
</evidence>
<organism evidence="3 4">
    <name type="scientific">Cinnamomum micranthum f. kanehirae</name>
    <dbReference type="NCBI Taxonomy" id="337451"/>
    <lineage>
        <taxon>Eukaryota</taxon>
        <taxon>Viridiplantae</taxon>
        <taxon>Streptophyta</taxon>
        <taxon>Embryophyta</taxon>
        <taxon>Tracheophyta</taxon>
        <taxon>Spermatophyta</taxon>
        <taxon>Magnoliopsida</taxon>
        <taxon>Magnoliidae</taxon>
        <taxon>Laurales</taxon>
        <taxon>Lauraceae</taxon>
        <taxon>Cinnamomum</taxon>
    </lineage>
</organism>
<dbReference type="InterPro" id="IPR002048">
    <property type="entry name" value="EF_hand_dom"/>
</dbReference>
<dbReference type="GO" id="GO:0005509">
    <property type="term" value="F:calcium ion binding"/>
    <property type="evidence" value="ECO:0007669"/>
    <property type="project" value="InterPro"/>
</dbReference>
<dbReference type="Proteomes" id="UP000283530">
    <property type="component" value="Unassembled WGS sequence"/>
</dbReference>
<dbReference type="PROSITE" id="PS50222">
    <property type="entry name" value="EF_HAND_2"/>
    <property type="match status" value="1"/>
</dbReference>
<dbReference type="InterPro" id="IPR018247">
    <property type="entry name" value="EF_Hand_1_Ca_BS"/>
</dbReference>
<evidence type="ECO:0000313" key="4">
    <source>
        <dbReference type="Proteomes" id="UP000283530"/>
    </source>
</evidence>
<evidence type="ECO:0000313" key="3">
    <source>
        <dbReference type="EMBL" id="RWR92549.1"/>
    </source>
</evidence>
<gene>
    <name evidence="3" type="ORF">CKAN_02176400</name>
</gene>
<dbReference type="AlphaFoldDB" id="A0A443PP80"/>
<name>A0A443PP80_9MAGN</name>
<dbReference type="SUPFAM" id="SSF47473">
    <property type="entry name" value="EF-hand"/>
    <property type="match status" value="1"/>
</dbReference>
<feature type="domain" description="EF-hand" evidence="2">
    <location>
        <begin position="34"/>
        <end position="69"/>
    </location>
</feature>
<evidence type="ECO:0000256" key="1">
    <source>
        <dbReference type="ARBA" id="ARBA00022837"/>
    </source>
</evidence>
<keyword evidence="4" id="KW-1185">Reference proteome</keyword>
<reference evidence="3 4" key="1">
    <citation type="journal article" date="2019" name="Nat. Plants">
        <title>Stout camphor tree genome fills gaps in understanding of flowering plant genome evolution.</title>
        <authorList>
            <person name="Chaw S.M."/>
            <person name="Liu Y.C."/>
            <person name="Wu Y.W."/>
            <person name="Wang H.Y."/>
            <person name="Lin C.I."/>
            <person name="Wu C.S."/>
            <person name="Ke H.M."/>
            <person name="Chang L.Y."/>
            <person name="Hsu C.Y."/>
            <person name="Yang H.T."/>
            <person name="Sudianto E."/>
            <person name="Hsu M.H."/>
            <person name="Wu K.P."/>
            <person name="Wang L.N."/>
            <person name="Leebens-Mack J.H."/>
            <person name="Tsai I.J."/>
        </authorList>
    </citation>
    <scope>NUCLEOTIDE SEQUENCE [LARGE SCALE GENOMIC DNA]</scope>
    <source>
        <strain evidence="4">cv. Chaw 1501</strain>
        <tissue evidence="3">Young leaves</tissue>
    </source>
</reference>
<dbReference type="OrthoDB" id="1914225at2759"/>
<accession>A0A443PP80</accession>
<dbReference type="STRING" id="337451.A0A443PP80"/>
<dbReference type="Gene3D" id="1.10.238.10">
    <property type="entry name" value="EF-hand"/>
    <property type="match status" value="1"/>
</dbReference>
<proteinExistence type="predicted"/>
<comment type="caution">
    <text evidence="3">The sequence shown here is derived from an EMBL/GenBank/DDBJ whole genome shotgun (WGS) entry which is preliminary data.</text>
</comment>
<dbReference type="PROSITE" id="PS00018">
    <property type="entry name" value="EF_HAND_1"/>
    <property type="match status" value="1"/>
</dbReference>
<sequence length="114" mass="12638">MGSTEVFDCPEKNMGANKKTVMAFSSPRLAGTKMTVSQFTKWLDNLDGNGDGVISKAELEKAIKGMGLWFSSYKTKQAMAAADFNDNGIIDTDEEFKQLIEYAQKHWGLTICED</sequence>